<dbReference type="RefSeq" id="WP_092561514.1">
    <property type="nucleotide sequence ID" value="NZ_FOYZ01000010.1"/>
</dbReference>
<dbReference type="Pfam" id="PF04307">
    <property type="entry name" value="YdjM"/>
    <property type="match status" value="1"/>
</dbReference>
<evidence type="ECO:0000313" key="3">
    <source>
        <dbReference type="Proteomes" id="UP000199659"/>
    </source>
</evidence>
<dbReference type="PANTHER" id="PTHR35531">
    <property type="entry name" value="INNER MEMBRANE PROTEIN YBCI-RELATED"/>
    <property type="match status" value="1"/>
</dbReference>
<dbReference type="InterPro" id="IPR016956">
    <property type="entry name" value="YdjM"/>
</dbReference>
<evidence type="ECO:0000256" key="1">
    <source>
        <dbReference type="SAM" id="Phobius"/>
    </source>
</evidence>
<reference evidence="2 3" key="1">
    <citation type="submission" date="2016-10" db="EMBL/GenBank/DDBJ databases">
        <authorList>
            <person name="de Groot N.N."/>
        </authorList>
    </citation>
    <scope>NUCLEOTIDE SEQUENCE [LARGE SCALE GENOMIC DNA]</scope>
    <source>
        <strain evidence="2 3">743A</strain>
    </source>
</reference>
<organism evidence="2 3">
    <name type="scientific">Anaeromicropila populeti</name>
    <dbReference type="NCBI Taxonomy" id="37658"/>
    <lineage>
        <taxon>Bacteria</taxon>
        <taxon>Bacillati</taxon>
        <taxon>Bacillota</taxon>
        <taxon>Clostridia</taxon>
        <taxon>Lachnospirales</taxon>
        <taxon>Lachnospiraceae</taxon>
        <taxon>Anaeromicropila</taxon>
    </lineage>
</organism>
<dbReference type="Proteomes" id="UP000199659">
    <property type="component" value="Unassembled WGS sequence"/>
</dbReference>
<feature type="transmembrane region" description="Helical" evidence="1">
    <location>
        <begin position="91"/>
        <end position="111"/>
    </location>
</feature>
<dbReference type="PANTHER" id="PTHR35531:SF1">
    <property type="entry name" value="INNER MEMBRANE PROTEIN YBCI-RELATED"/>
    <property type="match status" value="1"/>
</dbReference>
<protein>
    <submittedName>
        <fullName evidence="2">Inner membrane protein</fullName>
    </submittedName>
</protein>
<name>A0A1I6KS53_9FIRM</name>
<keyword evidence="3" id="KW-1185">Reference proteome</keyword>
<dbReference type="STRING" id="37658.SAMN05661086_02627"/>
<dbReference type="EMBL" id="FOYZ01000010">
    <property type="protein sequence ID" value="SFR93858.1"/>
    <property type="molecule type" value="Genomic_DNA"/>
</dbReference>
<dbReference type="AlphaFoldDB" id="A0A1I6KS53"/>
<proteinExistence type="predicted"/>
<accession>A0A1I6KS53</accession>
<gene>
    <name evidence="2" type="ORF">SAMN05661086_02627</name>
</gene>
<feature type="transmembrane region" description="Helical" evidence="1">
    <location>
        <begin position="169"/>
        <end position="187"/>
    </location>
</feature>
<dbReference type="InterPro" id="IPR007404">
    <property type="entry name" value="YdjM-like"/>
</dbReference>
<dbReference type="OrthoDB" id="5459053at2"/>
<sequence length="188" mass="20368">MTGVTHKIGGIAAGTIAIAAVPVERTDIKVIVLTGAVVGSLLPDIDQPRSTIGRKLKAVSWGIGVFRFLLKISTCLLPVKEKKYIRGVAGHRGITHSLLACFMVMGAFYLFRPCVPFQSYYVGLAEGVIVGMWSHIFLDMLSNGVPLFTPISNKRIVLARIKTGGIREWLVRVILLLLAGILAVPKAF</sequence>
<keyword evidence="1" id="KW-1133">Transmembrane helix</keyword>
<keyword evidence="1" id="KW-0472">Membrane</keyword>
<feature type="transmembrane region" description="Helical" evidence="1">
    <location>
        <begin position="123"/>
        <end position="148"/>
    </location>
</feature>
<dbReference type="PIRSF" id="PIRSF030780">
    <property type="entry name" value="Md_memb_hyd_prd"/>
    <property type="match status" value="1"/>
</dbReference>
<keyword evidence="1" id="KW-0812">Transmembrane</keyword>
<evidence type="ECO:0000313" key="2">
    <source>
        <dbReference type="EMBL" id="SFR93858.1"/>
    </source>
</evidence>